<dbReference type="EMBL" id="BK016254">
    <property type="protein sequence ID" value="DAG05295.1"/>
    <property type="molecule type" value="Genomic_DNA"/>
</dbReference>
<evidence type="ECO:0000313" key="1">
    <source>
        <dbReference type="EMBL" id="DAG05295.1"/>
    </source>
</evidence>
<name>A0A8S5VF93_9CAUD</name>
<proteinExistence type="predicted"/>
<reference evidence="1" key="1">
    <citation type="journal article" date="2021" name="Proc. Natl. Acad. Sci. U.S.A.">
        <title>A Catalog of Tens of Thousands of Viruses from Human Metagenomes Reveals Hidden Associations with Chronic Diseases.</title>
        <authorList>
            <person name="Tisza M.J."/>
            <person name="Buck C.B."/>
        </authorList>
    </citation>
    <scope>NUCLEOTIDE SEQUENCE</scope>
    <source>
        <strain evidence="1">Ctbxa26</strain>
    </source>
</reference>
<sequence length="110" mass="12483">MATSGFLTLAWIKKMKIYKVISGQYQMEGGSRTYGDEWVSYLGVDFSAAKRALIEESSTTRNNEKYYTEGRTFEIDDDVDVDDKDELTNALCDCCGFDTFYSDFAITEKG</sequence>
<organism evidence="1">
    <name type="scientific">Siphoviridae sp. ctbxa26</name>
    <dbReference type="NCBI Taxonomy" id="2825568"/>
    <lineage>
        <taxon>Viruses</taxon>
        <taxon>Duplodnaviria</taxon>
        <taxon>Heunggongvirae</taxon>
        <taxon>Uroviricota</taxon>
        <taxon>Caudoviricetes</taxon>
    </lineage>
</organism>
<accession>A0A8S5VF93</accession>
<protein>
    <submittedName>
        <fullName evidence="1">Uncharacterized protein</fullName>
    </submittedName>
</protein>